<reference evidence="2" key="2">
    <citation type="journal article" date="2015" name="Fish Shellfish Immunol.">
        <title>Early steps in the European eel (Anguilla anguilla)-Vibrio vulnificus interaction in the gills: Role of the RtxA13 toxin.</title>
        <authorList>
            <person name="Callol A."/>
            <person name="Pajuelo D."/>
            <person name="Ebbesson L."/>
            <person name="Teles M."/>
            <person name="MacKenzie S."/>
            <person name="Amaro C."/>
        </authorList>
    </citation>
    <scope>NUCLEOTIDE SEQUENCE</scope>
</reference>
<feature type="domain" description="Protein SirB1 N-terminal" evidence="1">
    <location>
        <begin position="32"/>
        <end position="70"/>
    </location>
</feature>
<organism evidence="2">
    <name type="scientific">Anguilla anguilla</name>
    <name type="common">European freshwater eel</name>
    <name type="synonym">Muraena anguilla</name>
    <dbReference type="NCBI Taxonomy" id="7936"/>
    <lineage>
        <taxon>Eukaryota</taxon>
        <taxon>Metazoa</taxon>
        <taxon>Chordata</taxon>
        <taxon>Craniata</taxon>
        <taxon>Vertebrata</taxon>
        <taxon>Euteleostomi</taxon>
        <taxon>Actinopterygii</taxon>
        <taxon>Neopterygii</taxon>
        <taxon>Teleostei</taxon>
        <taxon>Anguilliformes</taxon>
        <taxon>Anguillidae</taxon>
        <taxon>Anguilla</taxon>
    </lineage>
</organism>
<dbReference type="InterPro" id="IPR032698">
    <property type="entry name" value="SirB1_N"/>
</dbReference>
<evidence type="ECO:0000313" key="2">
    <source>
        <dbReference type="EMBL" id="JAH25328.1"/>
    </source>
</evidence>
<dbReference type="EMBL" id="GBXM01083249">
    <property type="protein sequence ID" value="JAH25328.1"/>
    <property type="molecule type" value="Transcribed_RNA"/>
</dbReference>
<dbReference type="Pfam" id="PF13369">
    <property type="entry name" value="Transglut_core2"/>
    <property type="match status" value="1"/>
</dbReference>
<name>A0A0E9RAI2_ANGAN</name>
<proteinExistence type="predicted"/>
<dbReference type="AlphaFoldDB" id="A0A0E9RAI2"/>
<reference evidence="2" key="1">
    <citation type="submission" date="2014-11" db="EMBL/GenBank/DDBJ databases">
        <authorList>
            <person name="Amaro Gonzalez C."/>
        </authorList>
    </citation>
    <scope>NUCLEOTIDE SEQUENCE</scope>
</reference>
<sequence length="73" mass="8229">MSTVKANTPEKCFGLLTPFAFLPVLIRCCSAGRAFPISLSVLYLTLARKLGVQLEPVNFPSRFLLRWCQQRRG</sequence>
<accession>A0A0E9RAI2</accession>
<evidence type="ECO:0000259" key="1">
    <source>
        <dbReference type="Pfam" id="PF13369"/>
    </source>
</evidence>
<protein>
    <recommendedName>
        <fullName evidence="1">Protein SirB1 N-terminal domain-containing protein</fullName>
    </recommendedName>
</protein>